<protein>
    <recommendedName>
        <fullName evidence="2">Rho-GAP domain-containing protein</fullName>
    </recommendedName>
</protein>
<sequence length="89" mass="9815">TDVRHVSHVTFDRFGGFLGLPADLEPEVPSPTPSASVNVFGVSPTSLQCSFDHKGNSVPTILLMMQRKLYEREGLKIEGIFRINAENSQ</sequence>
<evidence type="ECO:0000256" key="1">
    <source>
        <dbReference type="ARBA" id="ARBA00022468"/>
    </source>
</evidence>
<evidence type="ECO:0000259" key="2">
    <source>
        <dbReference type="PROSITE" id="PS50238"/>
    </source>
</evidence>
<organism evidence="3 4">
    <name type="scientific">Shewanella electrica</name>
    <dbReference type="NCBI Taxonomy" id="515560"/>
    <lineage>
        <taxon>Bacteria</taxon>
        <taxon>Pseudomonadati</taxon>
        <taxon>Pseudomonadota</taxon>
        <taxon>Gammaproteobacteria</taxon>
        <taxon>Alteromonadales</taxon>
        <taxon>Shewanellaceae</taxon>
        <taxon>Shewanella</taxon>
    </lineage>
</organism>
<feature type="non-terminal residue" evidence="3">
    <location>
        <position position="89"/>
    </location>
</feature>
<dbReference type="Proteomes" id="UP001201549">
    <property type="component" value="Unassembled WGS sequence"/>
</dbReference>
<accession>A0ABT2FRA1</accession>
<comment type="caution">
    <text evidence="3">The sequence shown here is derived from an EMBL/GenBank/DDBJ whole genome shotgun (WGS) entry which is preliminary data.</text>
</comment>
<keyword evidence="4" id="KW-1185">Reference proteome</keyword>
<dbReference type="PANTHER" id="PTHR23177:SF82">
    <property type="entry name" value="OS04G0577200 PROTEIN"/>
    <property type="match status" value="1"/>
</dbReference>
<dbReference type="PANTHER" id="PTHR23177">
    <property type="entry name" value="MKIAA1688 PROTEIN"/>
    <property type="match status" value="1"/>
</dbReference>
<gene>
    <name evidence="3" type="ORF">L9G74_20810</name>
</gene>
<dbReference type="EMBL" id="JAKOGG010000328">
    <property type="protein sequence ID" value="MCS4558862.1"/>
    <property type="molecule type" value="Genomic_DNA"/>
</dbReference>
<keyword evidence="1" id="KW-0343">GTPase activation</keyword>
<reference evidence="4" key="2">
    <citation type="submission" date="2023-07" db="EMBL/GenBank/DDBJ databases">
        <title>Shewanella mangrovi sp. nov., an acetaldehyde- degrading bacterium isolated from mangrove sediment.</title>
        <authorList>
            <person name="Liu Y."/>
        </authorList>
    </citation>
    <scope>NUCLEOTIDE SEQUENCE [LARGE SCALE GENOMIC DNA]</scope>
    <source>
        <strain evidence="4">C32</strain>
    </source>
</reference>
<dbReference type="PROSITE" id="PS50238">
    <property type="entry name" value="RHOGAP"/>
    <property type="match status" value="1"/>
</dbReference>
<name>A0ABT2FRA1_9GAMM</name>
<dbReference type="CDD" id="cd00132">
    <property type="entry name" value="CRIB"/>
    <property type="match status" value="1"/>
</dbReference>
<dbReference type="InterPro" id="IPR000198">
    <property type="entry name" value="RhoGAP_dom"/>
</dbReference>
<reference evidence="3 4" key="1">
    <citation type="submission" date="2022-02" db="EMBL/GenBank/DDBJ databases">
        <authorList>
            <person name="Zhuang L."/>
        </authorList>
    </citation>
    <scope>NUCLEOTIDE SEQUENCE [LARGE SCALE GENOMIC DNA]</scope>
    <source>
        <strain evidence="3 4">C32</strain>
    </source>
</reference>
<evidence type="ECO:0000313" key="3">
    <source>
        <dbReference type="EMBL" id="MCS4558862.1"/>
    </source>
</evidence>
<proteinExistence type="predicted"/>
<dbReference type="Gene3D" id="1.10.555.10">
    <property type="entry name" value="Rho GTPase activation protein"/>
    <property type="match status" value="1"/>
</dbReference>
<dbReference type="SUPFAM" id="SSF48350">
    <property type="entry name" value="GTPase activation domain, GAP"/>
    <property type="match status" value="1"/>
</dbReference>
<evidence type="ECO:0000313" key="4">
    <source>
        <dbReference type="Proteomes" id="UP001201549"/>
    </source>
</evidence>
<dbReference type="InterPro" id="IPR044785">
    <property type="entry name" value="RopGAP1-5"/>
</dbReference>
<feature type="domain" description="Rho-GAP" evidence="2">
    <location>
        <begin position="45"/>
        <end position="89"/>
    </location>
</feature>
<dbReference type="InterPro" id="IPR008936">
    <property type="entry name" value="Rho_GTPase_activation_prot"/>
</dbReference>
<feature type="non-terminal residue" evidence="3">
    <location>
        <position position="1"/>
    </location>
</feature>